<protein>
    <submittedName>
        <fullName evidence="2">Uncharacterized protein</fullName>
    </submittedName>
</protein>
<keyword evidence="3" id="KW-1185">Reference proteome</keyword>
<dbReference type="Proteomes" id="UP001596514">
    <property type="component" value="Unassembled WGS sequence"/>
</dbReference>
<reference evidence="3" key="1">
    <citation type="journal article" date="2019" name="Int. J. Syst. Evol. Microbiol.">
        <title>The Global Catalogue of Microorganisms (GCM) 10K type strain sequencing project: providing services to taxonomists for standard genome sequencing and annotation.</title>
        <authorList>
            <consortium name="The Broad Institute Genomics Platform"/>
            <consortium name="The Broad Institute Genome Sequencing Center for Infectious Disease"/>
            <person name="Wu L."/>
            <person name="Ma J."/>
        </authorList>
    </citation>
    <scope>NUCLEOTIDE SEQUENCE [LARGE SCALE GENOMIC DNA]</scope>
    <source>
        <strain evidence="3">JCM 10083</strain>
    </source>
</reference>
<keyword evidence="1" id="KW-1133">Transmembrane helix</keyword>
<accession>A0ABW2T5K0</accession>
<dbReference type="EMBL" id="JBHTEE010000001">
    <property type="protein sequence ID" value="MFC7603945.1"/>
    <property type="molecule type" value="Genomic_DNA"/>
</dbReference>
<keyword evidence="1" id="KW-0472">Membrane</keyword>
<keyword evidence="1" id="KW-0812">Transmembrane</keyword>
<evidence type="ECO:0000256" key="1">
    <source>
        <dbReference type="SAM" id="Phobius"/>
    </source>
</evidence>
<gene>
    <name evidence="2" type="ORF">ACFQVD_27910</name>
</gene>
<evidence type="ECO:0000313" key="2">
    <source>
        <dbReference type="EMBL" id="MFC7603945.1"/>
    </source>
</evidence>
<feature type="transmembrane region" description="Helical" evidence="1">
    <location>
        <begin position="37"/>
        <end position="58"/>
    </location>
</feature>
<sequence length="83" mass="8912">MRAGYNEALAMLGYLLGTIAATVLGEWAGENHRLGEAMTVSALLFQLAFLFGLVRLVLRGVRLLSRSSAHARTSVRRAPTPGS</sequence>
<proteinExistence type="predicted"/>
<evidence type="ECO:0000313" key="3">
    <source>
        <dbReference type="Proteomes" id="UP001596514"/>
    </source>
</evidence>
<dbReference type="RefSeq" id="WP_343964905.1">
    <property type="nucleotide sequence ID" value="NZ_BAAAGK010000025.1"/>
</dbReference>
<organism evidence="2 3">
    <name type="scientific">Streptosporangium amethystogenes subsp. fukuiense</name>
    <dbReference type="NCBI Taxonomy" id="698418"/>
    <lineage>
        <taxon>Bacteria</taxon>
        <taxon>Bacillati</taxon>
        <taxon>Actinomycetota</taxon>
        <taxon>Actinomycetes</taxon>
        <taxon>Streptosporangiales</taxon>
        <taxon>Streptosporangiaceae</taxon>
        <taxon>Streptosporangium</taxon>
    </lineage>
</organism>
<comment type="caution">
    <text evidence="2">The sequence shown here is derived from an EMBL/GenBank/DDBJ whole genome shotgun (WGS) entry which is preliminary data.</text>
</comment>
<name>A0ABW2T5K0_9ACTN</name>